<evidence type="ECO:0000256" key="20">
    <source>
        <dbReference type="ARBA" id="ARBA00047025"/>
    </source>
</evidence>
<evidence type="ECO:0000256" key="12">
    <source>
        <dbReference type="ARBA" id="ARBA00023053"/>
    </source>
</evidence>
<organism evidence="26 27">
    <name type="scientific">Zonotrichia albicollis</name>
    <name type="common">White-throated sparrow</name>
    <name type="synonym">Fringilla albicollis</name>
    <dbReference type="NCBI Taxonomy" id="44394"/>
    <lineage>
        <taxon>Eukaryota</taxon>
        <taxon>Metazoa</taxon>
        <taxon>Chordata</taxon>
        <taxon>Craniata</taxon>
        <taxon>Vertebrata</taxon>
        <taxon>Euteleostomi</taxon>
        <taxon>Archelosauria</taxon>
        <taxon>Archosauria</taxon>
        <taxon>Dinosauria</taxon>
        <taxon>Saurischia</taxon>
        <taxon>Theropoda</taxon>
        <taxon>Coelurosauria</taxon>
        <taxon>Aves</taxon>
        <taxon>Neognathae</taxon>
        <taxon>Neoaves</taxon>
        <taxon>Telluraves</taxon>
        <taxon>Australaves</taxon>
        <taxon>Passeriformes</taxon>
        <taxon>Passerellidae</taxon>
        <taxon>Zonotrichia</taxon>
    </lineage>
</organism>
<protein>
    <recommendedName>
        <fullName evidence="21">Sodium channel protein</fullName>
    </recommendedName>
</protein>
<feature type="transmembrane region" description="Helical" evidence="21">
    <location>
        <begin position="214"/>
        <end position="234"/>
    </location>
</feature>
<feature type="domain" description="Ion transport" evidence="23">
    <location>
        <begin position="592"/>
        <end position="812"/>
    </location>
</feature>
<feature type="transmembrane region" description="Helical" evidence="21">
    <location>
        <begin position="785"/>
        <end position="808"/>
    </location>
</feature>
<feature type="transmembrane region" description="Helical" evidence="21">
    <location>
        <begin position="1496"/>
        <end position="1524"/>
    </location>
</feature>
<feature type="transmembrane region" description="Helical" evidence="21">
    <location>
        <begin position="699"/>
        <end position="726"/>
    </location>
</feature>
<evidence type="ECO:0000256" key="5">
    <source>
        <dbReference type="ARBA" id="ARBA00022475"/>
    </source>
</evidence>
<keyword evidence="18 21" id="KW-0407">Ion channel</keyword>
<dbReference type="Pfam" id="PF06512">
    <property type="entry name" value="Na_trans_assoc"/>
    <property type="match status" value="1"/>
</dbReference>
<keyword evidence="5" id="KW-1003">Cell membrane</keyword>
<dbReference type="PRINTS" id="PR00170">
    <property type="entry name" value="NACHANNEL"/>
</dbReference>
<feature type="domain" description="Ion transport" evidence="23">
    <location>
        <begin position="1062"/>
        <end position="1332"/>
    </location>
</feature>
<feature type="compositionally biased region" description="Basic and acidic residues" evidence="22">
    <location>
        <begin position="477"/>
        <end position="486"/>
    </location>
</feature>
<dbReference type="CDD" id="cd13433">
    <property type="entry name" value="Na_channel_gate"/>
    <property type="match status" value="1"/>
</dbReference>
<reference evidence="26" key="1">
    <citation type="submission" date="2025-08" db="UniProtKB">
        <authorList>
            <consortium name="Ensembl"/>
        </authorList>
    </citation>
    <scope>IDENTIFICATION</scope>
</reference>
<dbReference type="Ensembl" id="ENSZALT00000002289.1">
    <property type="protein sequence ID" value="ENSZALP00000001243.1"/>
    <property type="gene ID" value="ENSZALG00000001489.1"/>
</dbReference>
<evidence type="ECO:0000256" key="2">
    <source>
        <dbReference type="ARBA" id="ARBA00006764"/>
    </source>
</evidence>
<evidence type="ECO:0000256" key="15">
    <source>
        <dbReference type="ARBA" id="ARBA00023157"/>
    </source>
</evidence>
<keyword evidence="8" id="KW-0677">Repeat</keyword>
<dbReference type="InterPro" id="IPR058542">
    <property type="entry name" value="IQ_SCN5A_C"/>
</dbReference>
<comment type="function">
    <text evidence="21">Mediates the voltage-dependent sodium ion permeability of excitable membranes. Assuming opened or closed conformations in response to the voltage difference across the membrane, the protein forms a sodium-selective channel through which Na(+) ions may pass in accordance with their electrochemical gradient.</text>
</comment>
<comment type="subcellular location">
    <subcellularLocation>
        <location evidence="1 21">Cell membrane</location>
        <topology evidence="1 21">Multi-pass membrane protein</topology>
    </subcellularLocation>
</comment>
<feature type="compositionally biased region" description="Polar residues" evidence="22">
    <location>
        <begin position="487"/>
        <end position="499"/>
    </location>
</feature>
<comment type="caution">
    <text evidence="21">Lacks conserved residue(s) required for the propagation of feature annotation.</text>
</comment>
<feature type="region of interest" description="Disordered" evidence="22">
    <location>
        <begin position="41"/>
        <end position="65"/>
    </location>
</feature>
<dbReference type="FunFam" id="1.10.287.70:FF:000049">
    <property type="entry name" value="Voltage-dependent sodium channel 2"/>
    <property type="match status" value="1"/>
</dbReference>
<evidence type="ECO:0000256" key="1">
    <source>
        <dbReference type="ARBA" id="ARBA00004651"/>
    </source>
</evidence>
<dbReference type="FunFam" id="1.10.238.10:FF:000002">
    <property type="entry name" value="Sodium channel protein"/>
    <property type="match status" value="1"/>
</dbReference>
<feature type="compositionally biased region" description="Basic and acidic residues" evidence="22">
    <location>
        <begin position="983"/>
        <end position="992"/>
    </location>
</feature>
<keyword evidence="14 21" id="KW-0472">Membrane</keyword>
<feature type="transmembrane region" description="Helical" evidence="21">
    <location>
        <begin position="1414"/>
        <end position="1437"/>
    </location>
</feature>
<dbReference type="GO" id="GO:0019228">
    <property type="term" value="P:neuronal action potential"/>
    <property type="evidence" value="ECO:0007669"/>
    <property type="project" value="TreeGrafter"/>
</dbReference>
<feature type="transmembrane region" description="Helical" evidence="21">
    <location>
        <begin position="1123"/>
        <end position="1143"/>
    </location>
</feature>
<evidence type="ECO:0000256" key="4">
    <source>
        <dbReference type="ARBA" id="ARBA00022461"/>
    </source>
</evidence>
<dbReference type="Gene3D" id="1.20.120.350">
    <property type="entry name" value="Voltage-gated potassium channels. Chain C"/>
    <property type="match status" value="4"/>
</dbReference>
<feature type="compositionally biased region" description="Polar residues" evidence="22">
    <location>
        <begin position="960"/>
        <end position="981"/>
    </location>
</feature>
<evidence type="ECO:0000256" key="21">
    <source>
        <dbReference type="RuleBase" id="RU361132"/>
    </source>
</evidence>
<feature type="domain" description="Ion transport" evidence="23">
    <location>
        <begin position="147"/>
        <end position="432"/>
    </location>
</feature>
<evidence type="ECO:0000256" key="3">
    <source>
        <dbReference type="ARBA" id="ARBA00022448"/>
    </source>
</evidence>
<keyword evidence="9" id="KW-0832">Ubl conjugation</keyword>
<name>A0A8D2Q9Y6_ZONAL</name>
<keyword evidence="7 21" id="KW-0812">Transmembrane</keyword>
<feature type="transmembrane region" description="Helical" evidence="21">
    <location>
        <begin position="1382"/>
        <end position="1402"/>
    </location>
</feature>
<comment type="similarity">
    <text evidence="2">Belongs to the sodium channel (TC 1.A.1.10) family. Nav1.8/SCN10A subfamily.</text>
</comment>
<feature type="transmembrane region" description="Helical" evidence="21">
    <location>
        <begin position="1300"/>
        <end position="1323"/>
    </location>
</feature>
<feature type="transmembrane region" description="Helical" evidence="21">
    <location>
        <begin position="1063"/>
        <end position="1082"/>
    </location>
</feature>
<evidence type="ECO:0000256" key="10">
    <source>
        <dbReference type="ARBA" id="ARBA00022882"/>
    </source>
</evidence>
<dbReference type="FunFam" id="1.10.287.70:FF:000001">
    <property type="entry name" value="Sodium channel protein"/>
    <property type="match status" value="1"/>
</dbReference>
<evidence type="ECO:0000259" key="23">
    <source>
        <dbReference type="Pfam" id="PF00520"/>
    </source>
</evidence>
<dbReference type="InterPro" id="IPR043203">
    <property type="entry name" value="VGCC_Ca_Na"/>
</dbReference>
<evidence type="ECO:0000256" key="18">
    <source>
        <dbReference type="ARBA" id="ARBA00023303"/>
    </source>
</evidence>
<dbReference type="Gene3D" id="1.20.5.1190">
    <property type="entry name" value="iswi atpase"/>
    <property type="match status" value="1"/>
</dbReference>
<evidence type="ECO:0000256" key="22">
    <source>
        <dbReference type="SAM" id="MobiDB-lite"/>
    </source>
</evidence>
<feature type="transmembrane region" description="Helical" evidence="21">
    <location>
        <begin position="144"/>
        <end position="167"/>
    </location>
</feature>
<dbReference type="InterPro" id="IPR001696">
    <property type="entry name" value="Na_channel_asu"/>
</dbReference>
<dbReference type="GO" id="GO:0001518">
    <property type="term" value="C:voltage-gated sodium channel complex"/>
    <property type="evidence" value="ECO:0007669"/>
    <property type="project" value="UniProtKB-UniRule"/>
</dbReference>
<dbReference type="FunFam" id="1.20.120.350:FF:000003">
    <property type="entry name" value="Voltage-dependent sodium channel"/>
    <property type="match status" value="1"/>
</dbReference>
<feature type="transmembrane region" description="Helical" evidence="21">
    <location>
        <begin position="1597"/>
        <end position="1621"/>
    </location>
</feature>
<evidence type="ECO:0000256" key="11">
    <source>
        <dbReference type="ARBA" id="ARBA00022989"/>
    </source>
</evidence>
<dbReference type="Pfam" id="PF24609">
    <property type="entry name" value="IQ_SCN5A_C"/>
    <property type="match status" value="1"/>
</dbReference>
<keyword evidence="15" id="KW-1015">Disulfide bond</keyword>
<feature type="transmembrane region" description="Helical" evidence="21">
    <location>
        <begin position="1184"/>
        <end position="1210"/>
    </location>
</feature>
<accession>A0A8D2Q9Y6</accession>
<dbReference type="SUPFAM" id="SSF81324">
    <property type="entry name" value="Voltage-gated potassium channels"/>
    <property type="match status" value="4"/>
</dbReference>
<keyword evidence="11 21" id="KW-1133">Transmembrane helix</keyword>
<keyword evidence="17 21" id="KW-0739">Sodium transport</keyword>
<dbReference type="InterPro" id="IPR005821">
    <property type="entry name" value="Ion_trans_dom"/>
</dbReference>
<keyword evidence="27" id="KW-1185">Reference proteome</keyword>
<comment type="subunit">
    <text evidence="20">The channel consists of an ion conducting pore forming alpha-subunit regulated by one or more associated auxiliary subunits SCN1B, SCN2B and SCN3B; electrophysiological properties may vary depending on the type of the associated beta subunits. Found in a number of complexes with PRX, DYNLT1 and PDZD2. Interacts with proteins such as FSTL1, PRX, DYNLT1, PDZD2, S100A10 and many others. Interacts with NEDD4 and NEDD4L.</text>
</comment>
<evidence type="ECO:0000256" key="16">
    <source>
        <dbReference type="ARBA" id="ARBA00023180"/>
    </source>
</evidence>
<feature type="transmembrane region" description="Helical" evidence="21">
    <location>
        <begin position="589"/>
        <end position="610"/>
    </location>
</feature>
<dbReference type="Pfam" id="PF00520">
    <property type="entry name" value="Ion_trans"/>
    <property type="match status" value="4"/>
</dbReference>
<dbReference type="Gene3D" id="1.10.238.10">
    <property type="entry name" value="EF-hand"/>
    <property type="match status" value="1"/>
</dbReference>
<feature type="transmembrane region" description="Helical" evidence="21">
    <location>
        <begin position="1544"/>
        <end position="1563"/>
    </location>
</feature>
<keyword evidence="4 21" id="KW-0894">Sodium channel</keyword>
<dbReference type="FunFam" id="1.20.120.350:FF:000068">
    <property type="entry name" value="Sodium channel protein"/>
    <property type="match status" value="1"/>
</dbReference>
<keyword evidence="16" id="KW-0325">Glycoprotein</keyword>
<dbReference type="InterPro" id="IPR044564">
    <property type="entry name" value="Na_chnl_inactivation_gate"/>
</dbReference>
<feature type="region of interest" description="Disordered" evidence="22">
    <location>
        <begin position="466"/>
        <end position="502"/>
    </location>
</feature>
<keyword evidence="6" id="KW-0597">Phosphoprotein</keyword>
<dbReference type="GO" id="GO:0086010">
    <property type="term" value="P:membrane depolarization during action potential"/>
    <property type="evidence" value="ECO:0007669"/>
    <property type="project" value="TreeGrafter"/>
</dbReference>
<keyword evidence="10 21" id="KW-0851">Voltage-gated channel</keyword>
<feature type="domain" description="SCN5A-like C-terminal IQ motif" evidence="25">
    <location>
        <begin position="1743"/>
        <end position="1772"/>
    </location>
</feature>
<dbReference type="PANTHER" id="PTHR10037:SF208">
    <property type="entry name" value="SODIUM CHANNEL PROTEIN TYPE 10 SUBUNIT ALPHA"/>
    <property type="match status" value="1"/>
</dbReference>
<feature type="domain" description="Sodium ion transport-associated" evidence="24">
    <location>
        <begin position="823"/>
        <end position="1057"/>
    </location>
</feature>
<dbReference type="Gene3D" id="1.10.287.70">
    <property type="match status" value="4"/>
</dbReference>
<evidence type="ECO:0000256" key="6">
    <source>
        <dbReference type="ARBA" id="ARBA00022553"/>
    </source>
</evidence>
<evidence type="ECO:0000256" key="14">
    <source>
        <dbReference type="ARBA" id="ARBA00023136"/>
    </source>
</evidence>
<evidence type="ECO:0000256" key="17">
    <source>
        <dbReference type="ARBA" id="ARBA00023201"/>
    </source>
</evidence>
<comment type="function">
    <text evidence="19">Tetrodotoxin-resistant channel that mediates the voltage-dependent sodium ion permeability of excitable membranes. Assuming opened or closed conformations in response to the voltage difference across the membrane, the protein forms a sodium-selective channel through which sodium ions may pass in accordance with their electrochemical gradient. Plays a role in neuropathic pain mechanisms.</text>
</comment>
<feature type="transmembrane region" description="Helical" evidence="21">
    <location>
        <begin position="1094"/>
        <end position="1117"/>
    </location>
</feature>
<dbReference type="InterPro" id="IPR010526">
    <property type="entry name" value="Na_trans_assoc_dom"/>
</dbReference>
<reference evidence="26" key="2">
    <citation type="submission" date="2025-09" db="UniProtKB">
        <authorList>
            <consortium name="Ensembl"/>
        </authorList>
    </citation>
    <scope>IDENTIFICATION</scope>
</reference>
<evidence type="ECO:0000259" key="25">
    <source>
        <dbReference type="Pfam" id="PF24609"/>
    </source>
</evidence>
<evidence type="ECO:0000313" key="26">
    <source>
        <dbReference type="Ensembl" id="ENSZALP00000001243.1"/>
    </source>
</evidence>
<proteinExistence type="inferred from homology"/>
<gene>
    <name evidence="26" type="primary">LOC102064161</name>
</gene>
<keyword evidence="13 21" id="KW-0406">Ion transport</keyword>
<keyword evidence="12 21" id="KW-0915">Sodium</keyword>
<evidence type="ECO:0000256" key="19">
    <source>
        <dbReference type="ARBA" id="ARBA00025291"/>
    </source>
</evidence>
<dbReference type="PANTHER" id="PTHR10037">
    <property type="entry name" value="VOLTAGE-GATED CATION CHANNEL CALCIUM AND SODIUM"/>
    <property type="match status" value="1"/>
</dbReference>
<feature type="transmembrane region" description="Helical" evidence="21">
    <location>
        <begin position="1449"/>
        <end position="1475"/>
    </location>
</feature>
<sequence length="1836" mass="209394">MITSSTGDKQAEGKMDPLFWPSEANRFRRFTPESLAAIEERIANKKKEQDKVKEKTKETKEQGVEEDKLTPQLDLKICKTLPSLYGDIPAELVGEPLEDFDPYYSDHKTFMVLNKRRTIFRFSATPALFIFGPFNPVRRKAIKILIHSVFLGIITFTVLVNCMTMTIPHLVETNWTEHVFTAVYTTEILIKVVARGFVWNEFTFLRDPWNCLDFSIIIVMYLAASHSVGNVSVLRTFRVLRTLKAISVIPGLKVIVNSLVESVRKLLDVLILTVFCLSIFALIGLQLFMGNLKSKCILNKTLYNDSLCKEAKIYVPNDAEQCFRLKDTSEILLCEYSGGNKSGCPENYTCERIGKNPDFGYTSFDHFGWAFLSVFRLMTQDNWERLYRQTIRTSGVSCIFFFMAVIFFCSFYLFNLILAVVTMAYEEENRATRAETEAKEKMLQDARQIIEKEQMLAVEESSKALHAASEMPVADLKNSEGKESNKETPTSRQNLISNDQENEEQIFRSQPDRCHKKLRQILLDYEVSMDAINDPVRRQRLMSAATILTDNSKSKLNCPTFWKNFPQKYLIWNCCPFWRAVKEKMKLVIFNPFADLFIVVCIILNTLFLAMEHPGMKDENQKLITLSDKIFTLIFTAEMILKIIALDPYYYFQEKWNVFDSLVVLIGLASFGTKLSPFRLLRIFKLAKSWPALNTLMKIILHSFGALSNLTLVLAITIFIFAIVGIQILSSDYSKNACNISSNCKLRWHMKDFSHSILIIFRILCGEWIETMWECMEVAGKRKCVTIFLLVLVLGNLVVLNLFIALLLSSFNIDGPEAQEEPGEGTKYQIAIAQIHKTLKAVKDRIWDHCCRRMRGSLRRANKKKTLAEVSGKGIEVTNCPMTDVRKYIDHSSFDIECGHMEESSSLARKYEEILTSPSTCVPITEAEAYPKEGDEGRILHTAVEYRKQGDKLRRREQWRNSNSFNQSSGTSETANASTVTHPKKDQKEKYHSVRSFSEASTVDPVVLLEMFSHTKDSQLPKDCFVESCVECSPCCVVDTTKFPGRTWWNFRKTCYKIVNHSGFEYFMVFMIVLSSAALAFEDVHLQKNKKVKIILDYADIIFTYTFFTEMLLKWVAFGLHSYFTNSWCLLDFIIVCLSFVSWGRNSVSEDASPCPSGTSLKSLRTFRALRPLRALSRFEGIKVVVNALFGAIPSIFNVLLVCVVFWLLFNVLGVKWLGSRFWKCTHKVENTDDIYGKNDCLALNWTWTNAVVNFDNVGMGYLALLQVATFKGWMDIMYAAVDSREIGQQPQFEARLHMYAFFVVFIIFGSFFMLNLFIGVVISNFNQQRKKLGGKDLFLTEEQKKYYSALKKLGSKKPQKPIPRPANAFLGLLFDIVNHKAFDVTIVIFICLNMIVMMAENTDRHTKEVLNKINYFFVAVFTAECVLKILALRHYYFGSGWNVFDFSVVILSIVSLGVSEAFQSFFSPTVLRTLRLARVGRVLRIVRKARGIRTLLFALLMSLPALVNIGLLLFLIMFIYAIVGMANFACLPEDGGIDDIFNFKTFCGSILCLFQITTSAGWDNLLAPVLRESDKCALQLDATGTKKNNCINKGFGILYFVSYVIISFLIVVNMYIAVILENFNVATEESTDPLCEDDFDMFYETWAKFDPLATQFIDYSALSDFADALADPLRIPKPNKIQLIAMDIPIVSGDKIHCLDILLAFTKKVLGEAGDMEGLELNMEEKITAGNPSKSSYSPISSTLKRKQEEVSALVIQKAFRRYLRQRSLENTSLYHCKHNSAVFGREIQDKQSLLESLLNENHGRKADKLRPASSISLPLFYDGFAETDSNKLDT</sequence>
<dbReference type="InterPro" id="IPR027359">
    <property type="entry name" value="Volt_channel_dom_sf"/>
</dbReference>
<feature type="transmembrane region" description="Helical" evidence="21">
    <location>
        <begin position="269"/>
        <end position="289"/>
    </location>
</feature>
<feature type="domain" description="Ion transport" evidence="23">
    <location>
        <begin position="1380"/>
        <end position="1631"/>
    </location>
</feature>
<evidence type="ECO:0000256" key="7">
    <source>
        <dbReference type="ARBA" id="ARBA00022692"/>
    </source>
</evidence>
<dbReference type="GO" id="GO:0005248">
    <property type="term" value="F:voltage-gated sodium channel activity"/>
    <property type="evidence" value="ECO:0007669"/>
    <property type="project" value="InterPro"/>
</dbReference>
<dbReference type="FunFam" id="1.10.287.70:FF:000156">
    <property type="entry name" value="Voltage-gated sodium channel Nav2.1"/>
    <property type="match status" value="1"/>
</dbReference>
<feature type="region of interest" description="Disordered" evidence="22">
    <location>
        <begin position="951"/>
        <end position="993"/>
    </location>
</feature>
<feature type="transmembrane region" description="Helical" evidence="21">
    <location>
        <begin position="399"/>
        <end position="425"/>
    </location>
</feature>
<evidence type="ECO:0000313" key="27">
    <source>
        <dbReference type="Proteomes" id="UP000694413"/>
    </source>
</evidence>
<evidence type="ECO:0000259" key="24">
    <source>
        <dbReference type="Pfam" id="PF06512"/>
    </source>
</evidence>
<evidence type="ECO:0000256" key="8">
    <source>
        <dbReference type="ARBA" id="ARBA00022737"/>
    </source>
</evidence>
<keyword evidence="3 21" id="KW-0813">Transport</keyword>
<evidence type="ECO:0000256" key="13">
    <source>
        <dbReference type="ARBA" id="ARBA00023065"/>
    </source>
</evidence>
<dbReference type="Proteomes" id="UP000694413">
    <property type="component" value="Unassembled WGS sequence"/>
</dbReference>
<evidence type="ECO:0000256" key="9">
    <source>
        <dbReference type="ARBA" id="ARBA00022843"/>
    </source>
</evidence>
<dbReference type="FunFam" id="1.20.120.350:FF:000004">
    <property type="entry name" value="Sodium channel protein"/>
    <property type="match status" value="1"/>
</dbReference>
<feature type="transmembrane region" description="Helical" evidence="21">
    <location>
        <begin position="630"/>
        <end position="652"/>
    </location>
</feature>